<comment type="caution">
    <text evidence="2">The sequence shown here is derived from an EMBL/GenBank/DDBJ whole genome shotgun (WGS) entry which is preliminary data.</text>
</comment>
<protein>
    <submittedName>
        <fullName evidence="2">Uncharacterized protein</fullName>
    </submittedName>
</protein>
<reference evidence="2 3" key="1">
    <citation type="journal article" date="2017" name="Curr. Biol.">
        <title>Genome architecture and evolution of a unichromosomal asexual nematode.</title>
        <authorList>
            <person name="Fradin H."/>
            <person name="Zegar C."/>
            <person name="Gutwein M."/>
            <person name="Lucas J."/>
            <person name="Kovtun M."/>
            <person name="Corcoran D."/>
            <person name="Baugh L.R."/>
            <person name="Kiontke K."/>
            <person name="Gunsalus K."/>
            <person name="Fitch D.H."/>
            <person name="Piano F."/>
        </authorList>
    </citation>
    <scope>NUCLEOTIDE SEQUENCE [LARGE SCALE GENOMIC DNA]</scope>
    <source>
        <strain evidence="2">PF1309</strain>
    </source>
</reference>
<organism evidence="2 3">
    <name type="scientific">Diploscapter pachys</name>
    <dbReference type="NCBI Taxonomy" id="2018661"/>
    <lineage>
        <taxon>Eukaryota</taxon>
        <taxon>Metazoa</taxon>
        <taxon>Ecdysozoa</taxon>
        <taxon>Nematoda</taxon>
        <taxon>Chromadorea</taxon>
        <taxon>Rhabditida</taxon>
        <taxon>Rhabditina</taxon>
        <taxon>Rhabditomorpha</taxon>
        <taxon>Rhabditoidea</taxon>
        <taxon>Rhabditidae</taxon>
        <taxon>Diploscapter</taxon>
    </lineage>
</organism>
<proteinExistence type="predicted"/>
<dbReference type="EMBL" id="LIAE01009784">
    <property type="protein sequence ID" value="PAV68249.1"/>
    <property type="molecule type" value="Genomic_DNA"/>
</dbReference>
<feature type="compositionally biased region" description="Acidic residues" evidence="1">
    <location>
        <begin position="173"/>
        <end position="182"/>
    </location>
</feature>
<accession>A0A2A2K372</accession>
<feature type="compositionally biased region" description="Basic residues" evidence="1">
    <location>
        <begin position="139"/>
        <end position="157"/>
    </location>
</feature>
<dbReference type="Proteomes" id="UP000218231">
    <property type="component" value="Unassembled WGS sequence"/>
</dbReference>
<dbReference type="AlphaFoldDB" id="A0A2A2K372"/>
<evidence type="ECO:0000313" key="2">
    <source>
        <dbReference type="EMBL" id="PAV68249.1"/>
    </source>
</evidence>
<evidence type="ECO:0000256" key="1">
    <source>
        <dbReference type="SAM" id="MobiDB-lite"/>
    </source>
</evidence>
<sequence>MPTDALQLFKRLKYSGIARSRHSFGGNSTEIIFSGSQRLPAPTPVHQQQHQFANRPSSESIQRLVQTPSISNANALPQQAPSNQTPMTQNRGRRRAAPGVKKDHVARSSSQSMNKGDMAGAALQVSEEKLRRTFSKMIKKLEKKLKKKRKQKAKGKKKPETSSSDSSSSSSDSDSDYSESDDEKPGKRNKTIRID</sequence>
<feature type="compositionally biased region" description="Polar residues" evidence="1">
    <location>
        <begin position="72"/>
        <end position="90"/>
    </location>
</feature>
<name>A0A2A2K372_9BILA</name>
<gene>
    <name evidence="2" type="ORF">WR25_11012</name>
</gene>
<feature type="compositionally biased region" description="Low complexity" evidence="1">
    <location>
        <begin position="162"/>
        <end position="172"/>
    </location>
</feature>
<keyword evidence="3" id="KW-1185">Reference proteome</keyword>
<evidence type="ECO:0000313" key="3">
    <source>
        <dbReference type="Proteomes" id="UP000218231"/>
    </source>
</evidence>
<feature type="region of interest" description="Disordered" evidence="1">
    <location>
        <begin position="139"/>
        <end position="195"/>
    </location>
</feature>
<feature type="region of interest" description="Disordered" evidence="1">
    <location>
        <begin position="72"/>
        <end position="122"/>
    </location>
</feature>